<evidence type="ECO:0000256" key="1">
    <source>
        <dbReference type="SAM" id="Phobius"/>
    </source>
</evidence>
<keyword evidence="1" id="KW-0812">Transmembrane</keyword>
<evidence type="ECO:0000313" key="2">
    <source>
        <dbReference type="EMBL" id="KAL0012742.1"/>
    </source>
</evidence>
<proteinExistence type="predicted"/>
<gene>
    <name evidence="2" type="ORF">SO802_007850</name>
</gene>
<comment type="caution">
    <text evidence="2">The sequence shown here is derived from an EMBL/GenBank/DDBJ whole genome shotgun (WGS) entry which is preliminary data.</text>
</comment>
<reference evidence="2 3" key="1">
    <citation type="submission" date="2024-01" db="EMBL/GenBank/DDBJ databases">
        <title>A telomere-to-telomere, gap-free genome of sweet tea (Lithocarpus litseifolius).</title>
        <authorList>
            <person name="Zhou J."/>
        </authorList>
    </citation>
    <scope>NUCLEOTIDE SEQUENCE [LARGE SCALE GENOMIC DNA]</scope>
    <source>
        <strain evidence="2">Zhou-2022a</strain>
        <tissue evidence="2">Leaf</tissue>
    </source>
</reference>
<dbReference type="EMBL" id="JAZDWU010000002">
    <property type="protein sequence ID" value="KAL0012742.1"/>
    <property type="molecule type" value="Genomic_DNA"/>
</dbReference>
<accession>A0AAW2DPT4</accession>
<dbReference type="Proteomes" id="UP001459277">
    <property type="component" value="Unassembled WGS sequence"/>
</dbReference>
<evidence type="ECO:0000313" key="3">
    <source>
        <dbReference type="Proteomes" id="UP001459277"/>
    </source>
</evidence>
<keyword evidence="3" id="KW-1185">Reference proteome</keyword>
<keyword evidence="1" id="KW-1133">Transmembrane helix</keyword>
<keyword evidence="1" id="KW-0472">Membrane</keyword>
<sequence length="120" mass="13769">MDLLARECFCLVRLFQAVPHRFAQMFEYVIYVIPNICTNLVRNLLESLKYTNLVGARATLAIWNVSLILIVQLLEIVLILFEICKQGKVVWVHGGEDFIVKEAMGLLRELQENDIVDGYA</sequence>
<organism evidence="2 3">
    <name type="scientific">Lithocarpus litseifolius</name>
    <dbReference type="NCBI Taxonomy" id="425828"/>
    <lineage>
        <taxon>Eukaryota</taxon>
        <taxon>Viridiplantae</taxon>
        <taxon>Streptophyta</taxon>
        <taxon>Embryophyta</taxon>
        <taxon>Tracheophyta</taxon>
        <taxon>Spermatophyta</taxon>
        <taxon>Magnoliopsida</taxon>
        <taxon>eudicotyledons</taxon>
        <taxon>Gunneridae</taxon>
        <taxon>Pentapetalae</taxon>
        <taxon>rosids</taxon>
        <taxon>fabids</taxon>
        <taxon>Fagales</taxon>
        <taxon>Fagaceae</taxon>
        <taxon>Lithocarpus</taxon>
    </lineage>
</organism>
<name>A0AAW2DPT4_9ROSI</name>
<feature type="transmembrane region" description="Helical" evidence="1">
    <location>
        <begin position="60"/>
        <end position="81"/>
    </location>
</feature>
<protein>
    <submittedName>
        <fullName evidence="2">Uncharacterized protein</fullName>
    </submittedName>
</protein>
<dbReference type="AlphaFoldDB" id="A0AAW2DPT4"/>